<protein>
    <submittedName>
        <fullName evidence="3">Ankyrin-1</fullName>
    </submittedName>
</protein>
<evidence type="ECO:0000256" key="1">
    <source>
        <dbReference type="SAM" id="MobiDB-lite"/>
    </source>
</evidence>
<dbReference type="EMBL" id="CAMXCT010002218">
    <property type="protein sequence ID" value="CAI3996492.1"/>
    <property type="molecule type" value="Genomic_DNA"/>
</dbReference>
<dbReference type="EMBL" id="CAMXCT030002218">
    <property type="protein sequence ID" value="CAL4783804.1"/>
    <property type="molecule type" value="Genomic_DNA"/>
</dbReference>
<gene>
    <name evidence="2" type="ORF">C1SCF055_LOCUS22966</name>
</gene>
<keyword evidence="4" id="KW-1185">Reference proteome</keyword>
<organism evidence="2">
    <name type="scientific">Cladocopium goreaui</name>
    <dbReference type="NCBI Taxonomy" id="2562237"/>
    <lineage>
        <taxon>Eukaryota</taxon>
        <taxon>Sar</taxon>
        <taxon>Alveolata</taxon>
        <taxon>Dinophyceae</taxon>
        <taxon>Suessiales</taxon>
        <taxon>Symbiodiniaceae</taxon>
        <taxon>Cladocopium</taxon>
    </lineage>
</organism>
<feature type="region of interest" description="Disordered" evidence="1">
    <location>
        <begin position="357"/>
        <end position="394"/>
    </location>
</feature>
<accession>A0A9P1CST5</accession>
<evidence type="ECO:0000313" key="3">
    <source>
        <dbReference type="EMBL" id="CAL4783804.1"/>
    </source>
</evidence>
<dbReference type="OrthoDB" id="423788at2759"/>
<evidence type="ECO:0000313" key="2">
    <source>
        <dbReference type="EMBL" id="CAI3996492.1"/>
    </source>
</evidence>
<feature type="compositionally biased region" description="Basic and acidic residues" evidence="1">
    <location>
        <begin position="357"/>
        <end position="368"/>
    </location>
</feature>
<comment type="caution">
    <text evidence="2">The sequence shown here is derived from an EMBL/GenBank/DDBJ whole genome shotgun (WGS) entry which is preliminary data.</text>
</comment>
<reference evidence="3 4" key="2">
    <citation type="submission" date="2024-05" db="EMBL/GenBank/DDBJ databases">
        <authorList>
            <person name="Chen Y."/>
            <person name="Shah S."/>
            <person name="Dougan E. K."/>
            <person name="Thang M."/>
            <person name="Chan C."/>
        </authorList>
    </citation>
    <scope>NUCLEOTIDE SEQUENCE [LARGE SCALE GENOMIC DNA]</scope>
</reference>
<sequence length="501" mass="54741">MEAGHLALVSYGEMPVVWHTRVLLSRVSGNNWIILTPDHARYEDLLDVTNPDYDDFEYLGASNAIPARIPAGSVYGFAPLAPGELARQMMLAKLEAEALRLQQSLGAPAPPMPGVPVAPPVQPAPMPPPPGFLGPGPAAQTPLAPSPAACWVTIESGGTWKKGDVIVVEPAPLPPGTLVLGDRAVLVDPTLQGQGIFLRRVPHSQAPTYQLEDFRVLLVQFDAQGTRRKDFSSAVPLMVDGSPMGGGLQLESPSTALNAKSLRDQNLTPTTYHEFWLRNGDIPRGDRSIYEHDCLESLRLWRMQVIREAHRICPSAPDYSSADVFMGWRYRRQNQGVDSGLAAYVAMEFKNDAAIAKESRKAREEQQQRHQNPSKKGGEAEMPSEVESPGHLAAGSTGLSTAAALLNGAGPSFDFPGASICSRRRLTKVWKLVSEANDIVGCLNEMYHPAKKGFEDLKTSQAQSCSQHSIYKQLQRRTPVRQPCTEREAVKELLPRGVVQW</sequence>
<dbReference type="EMBL" id="CAMXCT020002218">
    <property type="protein sequence ID" value="CAL1149867.1"/>
    <property type="molecule type" value="Genomic_DNA"/>
</dbReference>
<reference evidence="2" key="1">
    <citation type="submission" date="2022-10" db="EMBL/GenBank/DDBJ databases">
        <authorList>
            <person name="Chen Y."/>
            <person name="Dougan E. K."/>
            <person name="Chan C."/>
            <person name="Rhodes N."/>
            <person name="Thang M."/>
        </authorList>
    </citation>
    <scope>NUCLEOTIDE SEQUENCE</scope>
</reference>
<dbReference type="Proteomes" id="UP001152797">
    <property type="component" value="Unassembled WGS sequence"/>
</dbReference>
<name>A0A9P1CST5_9DINO</name>
<evidence type="ECO:0000313" key="4">
    <source>
        <dbReference type="Proteomes" id="UP001152797"/>
    </source>
</evidence>
<dbReference type="AlphaFoldDB" id="A0A9P1CST5"/>
<proteinExistence type="predicted"/>